<evidence type="ECO:0000256" key="7">
    <source>
        <dbReference type="ARBA" id="ARBA00023224"/>
    </source>
</evidence>
<dbReference type="EMBL" id="NEVH01012082">
    <property type="protein sequence ID" value="PNF30978.1"/>
    <property type="molecule type" value="Genomic_DNA"/>
</dbReference>
<dbReference type="PANTHER" id="PTHR21143:SF133">
    <property type="entry name" value="GUSTATORY AND PHEROMONE RECEPTOR 32A-RELATED"/>
    <property type="match status" value="1"/>
</dbReference>
<keyword evidence="4 8" id="KW-1133">Transmembrane helix</keyword>
<evidence type="ECO:0000313" key="10">
    <source>
        <dbReference type="Proteomes" id="UP000235965"/>
    </source>
</evidence>
<dbReference type="AlphaFoldDB" id="A0A2J7QQW6"/>
<evidence type="ECO:0000313" key="9">
    <source>
        <dbReference type="EMBL" id="PNF30978.1"/>
    </source>
</evidence>
<evidence type="ECO:0000256" key="6">
    <source>
        <dbReference type="ARBA" id="ARBA00023170"/>
    </source>
</evidence>
<keyword evidence="2 8" id="KW-1003">Cell membrane</keyword>
<keyword evidence="3 8" id="KW-0812">Transmembrane</keyword>
<accession>A0A2J7QQW6</accession>
<dbReference type="GO" id="GO:0007635">
    <property type="term" value="P:chemosensory behavior"/>
    <property type="evidence" value="ECO:0007669"/>
    <property type="project" value="TreeGrafter"/>
</dbReference>
<feature type="transmembrane region" description="Helical" evidence="8">
    <location>
        <begin position="207"/>
        <end position="230"/>
    </location>
</feature>
<sequence>MLALFVHILFFKFFRLSPNLAASYLIVFAFQKISLLGSCIAFILLGATTNRSNIRKIMEMLSTVDELLIRNSARNIYKEEFYSLISQVLFLIGLLIGTLYYYVSISSNFQNILFGVYYVLTVLINGVGLLHVLFLLRIMKFSFKRIDEELKMLQTNSNVTTTFFVFRNILRVNPGNDKPACSILALRSMHFNIYELGRLVNSCYGPLMLIEIAHNFVSMVSLVDIVLILLDRRGTIATTIVYYGCWLVYYALKTTALMLTSQMACDESRKILATVHKLLLRPNLRPCCERQLHLFMKQAINNRTVFTASGIFPLDLPTLHSIVSAAVTYSIVFGQLRKG</sequence>
<comment type="subcellular location">
    <subcellularLocation>
        <location evidence="1 8">Cell membrane</location>
        <topology evidence="1 8">Multi-pass membrane protein</topology>
    </subcellularLocation>
</comment>
<protein>
    <recommendedName>
        <fullName evidence="8">Gustatory receptor</fullName>
    </recommendedName>
</protein>
<proteinExistence type="inferred from homology"/>
<dbReference type="GO" id="GO:0043025">
    <property type="term" value="C:neuronal cell body"/>
    <property type="evidence" value="ECO:0007669"/>
    <property type="project" value="TreeGrafter"/>
</dbReference>
<comment type="caution">
    <text evidence="9">The sequence shown here is derived from an EMBL/GenBank/DDBJ whole genome shotgun (WGS) entry which is preliminary data.</text>
</comment>
<dbReference type="STRING" id="105785.A0A2J7QQW6"/>
<evidence type="ECO:0000256" key="8">
    <source>
        <dbReference type="RuleBase" id="RU363108"/>
    </source>
</evidence>
<feature type="transmembrane region" description="Helical" evidence="8">
    <location>
        <begin position="20"/>
        <end position="47"/>
    </location>
</feature>
<dbReference type="GO" id="GO:0008049">
    <property type="term" value="P:male courtship behavior"/>
    <property type="evidence" value="ECO:0007669"/>
    <property type="project" value="TreeGrafter"/>
</dbReference>
<evidence type="ECO:0000256" key="4">
    <source>
        <dbReference type="ARBA" id="ARBA00022989"/>
    </source>
</evidence>
<evidence type="ECO:0000256" key="5">
    <source>
        <dbReference type="ARBA" id="ARBA00023136"/>
    </source>
</evidence>
<dbReference type="GO" id="GO:0030425">
    <property type="term" value="C:dendrite"/>
    <property type="evidence" value="ECO:0007669"/>
    <property type="project" value="TreeGrafter"/>
</dbReference>
<organism evidence="9 10">
    <name type="scientific">Cryptotermes secundus</name>
    <dbReference type="NCBI Taxonomy" id="105785"/>
    <lineage>
        <taxon>Eukaryota</taxon>
        <taxon>Metazoa</taxon>
        <taxon>Ecdysozoa</taxon>
        <taxon>Arthropoda</taxon>
        <taxon>Hexapoda</taxon>
        <taxon>Insecta</taxon>
        <taxon>Pterygota</taxon>
        <taxon>Neoptera</taxon>
        <taxon>Polyneoptera</taxon>
        <taxon>Dictyoptera</taxon>
        <taxon>Blattodea</taxon>
        <taxon>Blattoidea</taxon>
        <taxon>Termitoidae</taxon>
        <taxon>Kalotermitidae</taxon>
        <taxon>Cryptotermitinae</taxon>
        <taxon>Cryptotermes</taxon>
    </lineage>
</organism>
<comment type="function">
    <text evidence="8">Gustatory receptor which mediates acceptance or avoidance behavior, depending on its substrates.</text>
</comment>
<dbReference type="GO" id="GO:0050909">
    <property type="term" value="P:sensory perception of taste"/>
    <property type="evidence" value="ECO:0007669"/>
    <property type="project" value="InterPro"/>
</dbReference>
<dbReference type="GO" id="GO:0005886">
    <property type="term" value="C:plasma membrane"/>
    <property type="evidence" value="ECO:0007669"/>
    <property type="project" value="UniProtKB-SubCell"/>
</dbReference>
<evidence type="ECO:0000256" key="1">
    <source>
        <dbReference type="ARBA" id="ARBA00004651"/>
    </source>
</evidence>
<feature type="transmembrane region" description="Helical" evidence="8">
    <location>
        <begin position="115"/>
        <end position="136"/>
    </location>
</feature>
<dbReference type="InParanoid" id="A0A2J7QQW6"/>
<comment type="caution">
    <text evidence="8">Lacks conserved residue(s) required for the propagation of feature annotation.</text>
</comment>
<keyword evidence="10" id="KW-1185">Reference proteome</keyword>
<gene>
    <name evidence="9" type="ORF">B7P43_G02085</name>
</gene>
<comment type="similarity">
    <text evidence="8">Belongs to the insect chemoreceptor superfamily. Gustatory receptor (GR) family.</text>
</comment>
<keyword evidence="5 8" id="KW-0472">Membrane</keyword>
<name>A0A2J7QQW6_9NEOP</name>
<dbReference type="Pfam" id="PF08395">
    <property type="entry name" value="7tm_7"/>
    <property type="match status" value="1"/>
</dbReference>
<dbReference type="Proteomes" id="UP000235965">
    <property type="component" value="Unassembled WGS sequence"/>
</dbReference>
<keyword evidence="6 8" id="KW-0675">Receptor</keyword>
<reference evidence="9 10" key="1">
    <citation type="submission" date="2017-12" db="EMBL/GenBank/DDBJ databases">
        <title>Hemimetabolous genomes reveal molecular basis of termite eusociality.</title>
        <authorList>
            <person name="Harrison M.C."/>
            <person name="Jongepier E."/>
            <person name="Robertson H.M."/>
            <person name="Arning N."/>
            <person name="Bitard-Feildel T."/>
            <person name="Chao H."/>
            <person name="Childers C.P."/>
            <person name="Dinh H."/>
            <person name="Doddapaneni H."/>
            <person name="Dugan S."/>
            <person name="Gowin J."/>
            <person name="Greiner C."/>
            <person name="Han Y."/>
            <person name="Hu H."/>
            <person name="Hughes D.S.T."/>
            <person name="Huylmans A.-K."/>
            <person name="Kemena C."/>
            <person name="Kremer L.P.M."/>
            <person name="Lee S.L."/>
            <person name="Lopez-Ezquerra A."/>
            <person name="Mallet L."/>
            <person name="Monroy-Kuhn J.M."/>
            <person name="Moser A."/>
            <person name="Murali S.C."/>
            <person name="Muzny D.M."/>
            <person name="Otani S."/>
            <person name="Piulachs M.-D."/>
            <person name="Poelchau M."/>
            <person name="Qu J."/>
            <person name="Schaub F."/>
            <person name="Wada-Katsumata A."/>
            <person name="Worley K.C."/>
            <person name="Xie Q."/>
            <person name="Ylla G."/>
            <person name="Poulsen M."/>
            <person name="Gibbs R.A."/>
            <person name="Schal C."/>
            <person name="Richards S."/>
            <person name="Belles X."/>
            <person name="Korb J."/>
            <person name="Bornberg-Bauer E."/>
        </authorList>
    </citation>
    <scope>NUCLEOTIDE SEQUENCE [LARGE SCALE GENOMIC DNA]</scope>
    <source>
        <tissue evidence="9">Whole body</tissue>
    </source>
</reference>
<dbReference type="InterPro" id="IPR013604">
    <property type="entry name" value="7TM_chemorcpt"/>
</dbReference>
<evidence type="ECO:0000256" key="3">
    <source>
        <dbReference type="ARBA" id="ARBA00022692"/>
    </source>
</evidence>
<feature type="transmembrane region" description="Helical" evidence="8">
    <location>
        <begin position="236"/>
        <end position="252"/>
    </location>
</feature>
<feature type="transmembrane region" description="Helical" evidence="8">
    <location>
        <begin position="81"/>
        <end position="103"/>
    </location>
</feature>
<evidence type="ECO:0000256" key="2">
    <source>
        <dbReference type="ARBA" id="ARBA00022475"/>
    </source>
</evidence>
<dbReference type="GO" id="GO:0007165">
    <property type="term" value="P:signal transduction"/>
    <property type="evidence" value="ECO:0007669"/>
    <property type="project" value="UniProtKB-KW"/>
</dbReference>
<keyword evidence="7 8" id="KW-0807">Transducer</keyword>
<dbReference type="PANTHER" id="PTHR21143">
    <property type="entry name" value="INVERTEBRATE GUSTATORY RECEPTOR"/>
    <property type="match status" value="1"/>
</dbReference>
<dbReference type="GO" id="GO:0030424">
    <property type="term" value="C:axon"/>
    <property type="evidence" value="ECO:0007669"/>
    <property type="project" value="TreeGrafter"/>
</dbReference>